<keyword evidence="1" id="KW-0812">Transmembrane</keyword>
<comment type="caution">
    <text evidence="2">The sequence shown here is derived from an EMBL/GenBank/DDBJ whole genome shotgun (WGS) entry which is preliminary data.</text>
</comment>
<dbReference type="Proteomes" id="UP001500618">
    <property type="component" value="Unassembled WGS sequence"/>
</dbReference>
<sequence length="190" mass="20501">MTSLNRPARLNRALLSILGLVLVGSGGLAIALHFGNVPMLPASSPLVPGTDAPPVWSLYVTVAVCVVVGLLALRWLVAQLARKPKSHTWRMENDPDRGRTELAASTAIAPFLAETRGYPGVHDTFGTLAGTRQSPALALVITTEQDGSPTDIQERLDSHGLPRLRQALDLDTLPVTVEFRFTDKTHARVR</sequence>
<reference evidence="2 3" key="1">
    <citation type="journal article" date="2019" name="Int. J. Syst. Evol. Microbiol.">
        <title>The Global Catalogue of Microorganisms (GCM) 10K type strain sequencing project: providing services to taxonomists for standard genome sequencing and annotation.</title>
        <authorList>
            <consortium name="The Broad Institute Genomics Platform"/>
            <consortium name="The Broad Institute Genome Sequencing Center for Infectious Disease"/>
            <person name="Wu L."/>
            <person name="Ma J."/>
        </authorList>
    </citation>
    <scope>NUCLEOTIDE SEQUENCE [LARGE SCALE GENOMIC DNA]</scope>
    <source>
        <strain evidence="2 3">JCM 14718</strain>
    </source>
</reference>
<dbReference type="EMBL" id="BAAANY010000008">
    <property type="protein sequence ID" value="GAA1672192.1"/>
    <property type="molecule type" value="Genomic_DNA"/>
</dbReference>
<evidence type="ECO:0008006" key="4">
    <source>
        <dbReference type="Google" id="ProtNLM"/>
    </source>
</evidence>
<accession>A0ABN2GJ89</accession>
<dbReference type="RefSeq" id="WP_344309505.1">
    <property type="nucleotide sequence ID" value="NZ_BAAANY010000008.1"/>
</dbReference>
<evidence type="ECO:0000313" key="2">
    <source>
        <dbReference type="EMBL" id="GAA1672192.1"/>
    </source>
</evidence>
<keyword evidence="3" id="KW-1185">Reference proteome</keyword>
<name>A0ABN2GJ89_9ACTN</name>
<keyword evidence="1" id="KW-1133">Transmembrane helix</keyword>
<protein>
    <recommendedName>
        <fullName evidence="4">Alkaline shock response membrane anchor protein AmaP</fullName>
    </recommendedName>
</protein>
<proteinExistence type="predicted"/>
<evidence type="ECO:0000256" key="1">
    <source>
        <dbReference type="SAM" id="Phobius"/>
    </source>
</evidence>
<gene>
    <name evidence="2" type="ORF">GCM10009765_21970</name>
</gene>
<organism evidence="2 3">
    <name type="scientific">Fodinicola feengrottensis</name>
    <dbReference type="NCBI Taxonomy" id="435914"/>
    <lineage>
        <taxon>Bacteria</taxon>
        <taxon>Bacillati</taxon>
        <taxon>Actinomycetota</taxon>
        <taxon>Actinomycetes</taxon>
        <taxon>Mycobacteriales</taxon>
        <taxon>Fodinicola</taxon>
    </lineage>
</organism>
<keyword evidence="1" id="KW-0472">Membrane</keyword>
<feature type="transmembrane region" description="Helical" evidence="1">
    <location>
        <begin position="55"/>
        <end position="77"/>
    </location>
</feature>
<evidence type="ECO:0000313" key="3">
    <source>
        <dbReference type="Proteomes" id="UP001500618"/>
    </source>
</evidence>